<name>A0ABY6PFN5_9ACTN</name>
<evidence type="ECO:0000256" key="1">
    <source>
        <dbReference type="ARBA" id="ARBA00022450"/>
    </source>
</evidence>
<keyword evidence="1" id="KW-0596">Phosphopantetheine</keyword>
<proteinExistence type="predicted"/>
<dbReference type="Pfam" id="PF13193">
    <property type="entry name" value="AMP-binding_C"/>
    <property type="match status" value="1"/>
</dbReference>
<dbReference type="InterPro" id="IPR045851">
    <property type="entry name" value="AMP-bd_C_sf"/>
</dbReference>
<dbReference type="Gene3D" id="3.40.50.1820">
    <property type="entry name" value="alpha/beta hydrolase"/>
    <property type="match status" value="1"/>
</dbReference>
<evidence type="ECO:0000313" key="6">
    <source>
        <dbReference type="Proteomes" id="UP001164959"/>
    </source>
</evidence>
<dbReference type="PANTHER" id="PTHR45527">
    <property type="entry name" value="NONRIBOSOMAL PEPTIDE SYNTHETASE"/>
    <property type="match status" value="1"/>
</dbReference>
<feature type="region of interest" description="Disordered" evidence="3">
    <location>
        <begin position="111"/>
        <end position="139"/>
    </location>
</feature>
<reference evidence="5" key="1">
    <citation type="submission" date="2022-11" db="EMBL/GenBank/DDBJ databases">
        <title>Identification and genomic analyses of a novel endophytic actinobacterium Streptomyces endophytica sp. nov. with potential for biocontrol of Yam anthracnose.</title>
        <authorList>
            <person name="Huang X."/>
        </authorList>
    </citation>
    <scope>NUCLEOTIDE SEQUENCE</scope>
    <source>
        <strain evidence="5">HNM0140</strain>
    </source>
</reference>
<evidence type="ECO:0000313" key="5">
    <source>
        <dbReference type="EMBL" id="UZJ32683.1"/>
    </source>
</evidence>
<organism evidence="5 6">
    <name type="scientific">Streptomyces endophytica</name>
    <dbReference type="NCBI Taxonomy" id="2991496"/>
    <lineage>
        <taxon>Bacteria</taxon>
        <taxon>Bacillati</taxon>
        <taxon>Actinomycetota</taxon>
        <taxon>Actinomycetes</taxon>
        <taxon>Kitasatosporales</taxon>
        <taxon>Streptomycetaceae</taxon>
        <taxon>Streptomyces</taxon>
    </lineage>
</organism>
<dbReference type="SUPFAM" id="SSF47336">
    <property type="entry name" value="ACP-like"/>
    <property type="match status" value="1"/>
</dbReference>
<dbReference type="Proteomes" id="UP001164959">
    <property type="component" value="Chromosome"/>
</dbReference>
<accession>A0ABY6PFN5</accession>
<dbReference type="InterPro" id="IPR009081">
    <property type="entry name" value="PP-bd_ACP"/>
</dbReference>
<keyword evidence="2" id="KW-0597">Phosphoprotein</keyword>
<dbReference type="PANTHER" id="PTHR45527:SF1">
    <property type="entry name" value="FATTY ACID SYNTHASE"/>
    <property type="match status" value="1"/>
</dbReference>
<dbReference type="InterPro" id="IPR036736">
    <property type="entry name" value="ACP-like_sf"/>
</dbReference>
<gene>
    <name evidence="5" type="ORF">OJ254_23385</name>
</gene>
<dbReference type="Pfam" id="PF00550">
    <property type="entry name" value="PP-binding"/>
    <property type="match status" value="1"/>
</dbReference>
<dbReference type="SUPFAM" id="SSF56801">
    <property type="entry name" value="Acetyl-CoA synthetase-like"/>
    <property type="match status" value="1"/>
</dbReference>
<dbReference type="Gene3D" id="3.30.300.30">
    <property type="match status" value="1"/>
</dbReference>
<dbReference type="SMART" id="SM00823">
    <property type="entry name" value="PKS_PP"/>
    <property type="match status" value="1"/>
</dbReference>
<evidence type="ECO:0000256" key="3">
    <source>
        <dbReference type="SAM" id="MobiDB-lite"/>
    </source>
</evidence>
<dbReference type="RefSeq" id="WP_265363904.1">
    <property type="nucleotide sequence ID" value="NZ_CP110636.1"/>
</dbReference>
<dbReference type="EMBL" id="CP110636">
    <property type="protein sequence ID" value="UZJ32683.1"/>
    <property type="molecule type" value="Genomic_DNA"/>
</dbReference>
<evidence type="ECO:0000259" key="4">
    <source>
        <dbReference type="PROSITE" id="PS50075"/>
    </source>
</evidence>
<dbReference type="InterPro" id="IPR029058">
    <property type="entry name" value="AB_hydrolase_fold"/>
</dbReference>
<dbReference type="InterPro" id="IPR006162">
    <property type="entry name" value="Ppantetheine_attach_site"/>
</dbReference>
<keyword evidence="6" id="KW-1185">Reference proteome</keyword>
<dbReference type="InterPro" id="IPR025110">
    <property type="entry name" value="AMP-bd_C"/>
</dbReference>
<protein>
    <submittedName>
        <fullName evidence="5">Phosphopantetheine-binding protein</fullName>
    </submittedName>
</protein>
<dbReference type="InterPro" id="IPR020806">
    <property type="entry name" value="PKS_PP-bd"/>
</dbReference>
<evidence type="ECO:0000256" key="2">
    <source>
        <dbReference type="ARBA" id="ARBA00022553"/>
    </source>
</evidence>
<dbReference type="PROSITE" id="PS50075">
    <property type="entry name" value="CARRIER"/>
    <property type="match status" value="1"/>
</dbReference>
<sequence length="231" mass="24121">MLDYHGRTDDQVKVRGFRIEPQEVEYALREQPEVADAAVTVHRPSPDDARLVAFVVAAPGPVPRPDALRDRLAAALPAHLVPDELTVVADLPLNPSGKVDRRALADLLSAHGPDSAVGSEGSGGADTSDGSPASAQDGPLTPLEQAVADVWSRSLGCEVTRPDADFLALGGHSLLALAVTDDLREELGVELSLADFFGSPTVAGQAALVERALLAAHGDLHPHAPEDTDGH</sequence>
<feature type="domain" description="Carrier" evidence="4">
    <location>
        <begin position="138"/>
        <end position="213"/>
    </location>
</feature>
<dbReference type="PROSITE" id="PS00012">
    <property type="entry name" value="PHOSPHOPANTETHEINE"/>
    <property type="match status" value="1"/>
</dbReference>